<evidence type="ECO:0000256" key="4">
    <source>
        <dbReference type="ARBA" id="ARBA00023136"/>
    </source>
</evidence>
<dbReference type="PANTHER" id="PTHR36116">
    <property type="entry name" value="UPF0060 MEMBRANE PROTEIN YNFA"/>
    <property type="match status" value="1"/>
</dbReference>
<dbReference type="EMBL" id="JAVRHY010000002">
    <property type="protein sequence ID" value="MDT0617495.1"/>
    <property type="molecule type" value="Genomic_DNA"/>
</dbReference>
<evidence type="ECO:0000256" key="1">
    <source>
        <dbReference type="ARBA" id="ARBA00022475"/>
    </source>
</evidence>
<dbReference type="RefSeq" id="WP_311657292.1">
    <property type="nucleotide sequence ID" value="NZ_JAVRHY010000002.1"/>
</dbReference>
<dbReference type="Proteomes" id="UP001259982">
    <property type="component" value="Unassembled WGS sequence"/>
</dbReference>
<dbReference type="HAMAP" id="MF_00010">
    <property type="entry name" value="UPF0060"/>
    <property type="match status" value="1"/>
</dbReference>
<dbReference type="SUPFAM" id="SSF103481">
    <property type="entry name" value="Multidrug resistance efflux transporter EmrE"/>
    <property type="match status" value="1"/>
</dbReference>
<name>A0ABU3B613_9GAMM</name>
<keyword evidence="7" id="KW-1185">Reference proteome</keyword>
<feature type="transmembrane region" description="Helical" evidence="5">
    <location>
        <begin position="94"/>
        <end position="112"/>
    </location>
</feature>
<dbReference type="InterPro" id="IPR037185">
    <property type="entry name" value="EmrE-like"/>
</dbReference>
<comment type="subcellular location">
    <subcellularLocation>
        <location evidence="5">Cell membrane</location>
        <topology evidence="5">Multi-pass membrane protein</topology>
    </subcellularLocation>
</comment>
<keyword evidence="3 5" id="KW-1133">Transmembrane helix</keyword>
<comment type="caution">
    <text evidence="6">The sequence shown here is derived from an EMBL/GenBank/DDBJ whole genome shotgun (WGS) entry which is preliminary data.</text>
</comment>
<feature type="transmembrane region" description="Helical" evidence="5">
    <location>
        <begin position="65"/>
        <end position="82"/>
    </location>
</feature>
<sequence length="114" mass="12509">MMTAQFQHLGFYLLAALAEIAGCFAVWAWLRRDASIWWLVPGVAALFVFAWLLTRIDVEFAGRAYAAYGGIYIVASLGWLWLAENTRPTMWDLGGASLAVAGTLVILVGAQISR</sequence>
<dbReference type="PANTHER" id="PTHR36116:SF1">
    <property type="entry name" value="UPF0060 MEMBRANE PROTEIN YNFA"/>
    <property type="match status" value="1"/>
</dbReference>
<keyword evidence="4 5" id="KW-0472">Membrane</keyword>
<protein>
    <submittedName>
        <fullName evidence="6">YnfA family protein</fullName>
    </submittedName>
</protein>
<gene>
    <name evidence="6" type="ORF">RM531_03340</name>
</gene>
<dbReference type="NCBIfam" id="NF002586">
    <property type="entry name" value="PRK02237.1"/>
    <property type="match status" value="1"/>
</dbReference>
<dbReference type="InterPro" id="IPR003844">
    <property type="entry name" value="UPF0060"/>
</dbReference>
<feature type="transmembrane region" description="Helical" evidence="5">
    <location>
        <begin position="9"/>
        <end position="30"/>
    </location>
</feature>
<keyword evidence="1 5" id="KW-1003">Cell membrane</keyword>
<evidence type="ECO:0000256" key="3">
    <source>
        <dbReference type="ARBA" id="ARBA00022989"/>
    </source>
</evidence>
<feature type="transmembrane region" description="Helical" evidence="5">
    <location>
        <begin position="36"/>
        <end position="53"/>
    </location>
</feature>
<keyword evidence="2 5" id="KW-0812">Transmembrane</keyword>
<evidence type="ECO:0000256" key="2">
    <source>
        <dbReference type="ARBA" id="ARBA00022692"/>
    </source>
</evidence>
<evidence type="ECO:0000256" key="5">
    <source>
        <dbReference type="HAMAP-Rule" id="MF_00010"/>
    </source>
</evidence>
<evidence type="ECO:0000313" key="6">
    <source>
        <dbReference type="EMBL" id="MDT0617495.1"/>
    </source>
</evidence>
<accession>A0ABU3B613</accession>
<organism evidence="6 7">
    <name type="scientific">Spectribacter acetivorans</name>
    <dbReference type="NCBI Taxonomy" id="3075603"/>
    <lineage>
        <taxon>Bacteria</taxon>
        <taxon>Pseudomonadati</taxon>
        <taxon>Pseudomonadota</taxon>
        <taxon>Gammaproteobacteria</taxon>
        <taxon>Salinisphaerales</taxon>
        <taxon>Salinisphaeraceae</taxon>
        <taxon>Spectribacter</taxon>
    </lineage>
</organism>
<evidence type="ECO:0000313" key="7">
    <source>
        <dbReference type="Proteomes" id="UP001259982"/>
    </source>
</evidence>
<dbReference type="Pfam" id="PF02694">
    <property type="entry name" value="UPF0060"/>
    <property type="match status" value="1"/>
</dbReference>
<comment type="similarity">
    <text evidence="5">Belongs to the UPF0060 family.</text>
</comment>
<reference evidence="6 7" key="1">
    <citation type="submission" date="2023-09" db="EMBL/GenBank/DDBJ databases">
        <authorList>
            <person name="Rey-Velasco X."/>
        </authorList>
    </citation>
    <scope>NUCLEOTIDE SEQUENCE [LARGE SCALE GENOMIC DNA]</scope>
    <source>
        <strain evidence="6 7">P385</strain>
    </source>
</reference>
<proteinExistence type="inferred from homology"/>